<evidence type="ECO:0000259" key="2">
    <source>
        <dbReference type="Pfam" id="PF06110"/>
    </source>
</evidence>
<name>A0A9X0B9W4_9EURO</name>
<dbReference type="InterPro" id="IPR010357">
    <property type="entry name" value="TXNDC17_dom"/>
</dbReference>
<dbReference type="Pfam" id="PF06110">
    <property type="entry name" value="TXD17-like_Trx"/>
    <property type="match status" value="1"/>
</dbReference>
<dbReference type="EMBL" id="JAPZBU010000006">
    <property type="protein sequence ID" value="KAJ5397125.1"/>
    <property type="molecule type" value="Genomic_DNA"/>
</dbReference>
<comment type="caution">
    <text evidence="3">The sequence shown here is derived from an EMBL/GenBank/DDBJ whole genome shotgun (WGS) entry which is preliminary data.</text>
</comment>
<dbReference type="RefSeq" id="XP_056489177.1">
    <property type="nucleotide sequence ID" value="XM_056629875.1"/>
</dbReference>
<evidence type="ECO:0000256" key="1">
    <source>
        <dbReference type="ARBA" id="ARBA00008987"/>
    </source>
</evidence>
<proteinExistence type="inferred from homology"/>
<dbReference type="AlphaFoldDB" id="A0A9X0B9W4"/>
<comment type="similarity">
    <text evidence="1">Belongs to the thioredoxin family.</text>
</comment>
<dbReference type="SUPFAM" id="SSF52833">
    <property type="entry name" value="Thioredoxin-like"/>
    <property type="match status" value="1"/>
</dbReference>
<accession>A0A9X0B9W4</accession>
<organism evidence="3 4">
    <name type="scientific">Penicillium cosmopolitanum</name>
    <dbReference type="NCBI Taxonomy" id="1131564"/>
    <lineage>
        <taxon>Eukaryota</taxon>
        <taxon>Fungi</taxon>
        <taxon>Dikarya</taxon>
        <taxon>Ascomycota</taxon>
        <taxon>Pezizomycotina</taxon>
        <taxon>Eurotiomycetes</taxon>
        <taxon>Eurotiomycetidae</taxon>
        <taxon>Eurotiales</taxon>
        <taxon>Aspergillaceae</taxon>
        <taxon>Penicillium</taxon>
    </lineage>
</organism>
<reference evidence="3" key="1">
    <citation type="submission" date="2022-12" db="EMBL/GenBank/DDBJ databases">
        <authorList>
            <person name="Petersen C."/>
        </authorList>
    </citation>
    <scope>NUCLEOTIDE SEQUENCE</scope>
    <source>
        <strain evidence="3">IBT 29677</strain>
    </source>
</reference>
<keyword evidence="4" id="KW-1185">Reference proteome</keyword>
<gene>
    <name evidence="3" type="ORF">N7509_005238</name>
</gene>
<dbReference type="Gene3D" id="3.40.30.10">
    <property type="entry name" value="Glutaredoxin"/>
    <property type="match status" value="1"/>
</dbReference>
<protein>
    <recommendedName>
        <fullName evidence="2">Thioredoxin domain-containing protein</fullName>
    </recommendedName>
</protein>
<dbReference type="InterPro" id="IPR036249">
    <property type="entry name" value="Thioredoxin-like_sf"/>
</dbReference>
<dbReference type="GO" id="GO:0047134">
    <property type="term" value="F:protein-disulfide reductase [NAD(P)H] activity"/>
    <property type="evidence" value="ECO:0007669"/>
    <property type="project" value="InterPro"/>
</dbReference>
<sequence>MPITTNFSLPASADLLDLPNSVFFISFHASPDPKTGVPWCPDVVAAIPYLRETFAAQNVPEVAFIDVGERPEWKNLSNVYRTKWKITNVPTLVRYERVGGKVKEVGRLVEGEILDRARLNRFVGNREAQI</sequence>
<dbReference type="Proteomes" id="UP001147747">
    <property type="component" value="Unassembled WGS sequence"/>
</dbReference>
<dbReference type="PANTHER" id="PTHR12452:SF0">
    <property type="entry name" value="THIOREDOXIN DOMAIN-CONTAINING PROTEIN 17"/>
    <property type="match status" value="1"/>
</dbReference>
<evidence type="ECO:0000313" key="3">
    <source>
        <dbReference type="EMBL" id="KAJ5397125.1"/>
    </source>
</evidence>
<dbReference type="GO" id="GO:0005829">
    <property type="term" value="C:cytosol"/>
    <property type="evidence" value="ECO:0007669"/>
    <property type="project" value="TreeGrafter"/>
</dbReference>
<evidence type="ECO:0000313" key="4">
    <source>
        <dbReference type="Proteomes" id="UP001147747"/>
    </source>
</evidence>
<reference evidence="3" key="2">
    <citation type="journal article" date="2023" name="IMA Fungus">
        <title>Comparative genomic study of the Penicillium genus elucidates a diverse pangenome and 15 lateral gene transfer events.</title>
        <authorList>
            <person name="Petersen C."/>
            <person name="Sorensen T."/>
            <person name="Nielsen M.R."/>
            <person name="Sondergaard T.E."/>
            <person name="Sorensen J.L."/>
            <person name="Fitzpatrick D.A."/>
            <person name="Frisvad J.C."/>
            <person name="Nielsen K.L."/>
        </authorList>
    </citation>
    <scope>NUCLEOTIDE SEQUENCE</scope>
    <source>
        <strain evidence="3">IBT 29677</strain>
    </source>
</reference>
<dbReference type="PANTHER" id="PTHR12452">
    <property type="entry name" value="42-9-9 PROTEIN-RELATED"/>
    <property type="match status" value="1"/>
</dbReference>
<dbReference type="InterPro" id="IPR045108">
    <property type="entry name" value="TXNDC17-like"/>
</dbReference>
<dbReference type="OrthoDB" id="78947at2759"/>
<dbReference type="GeneID" id="81368855"/>
<feature type="domain" description="Thioredoxin" evidence="2">
    <location>
        <begin position="21"/>
        <end position="103"/>
    </location>
</feature>